<dbReference type="GO" id="GO:0005739">
    <property type="term" value="C:mitochondrion"/>
    <property type="evidence" value="ECO:0007669"/>
    <property type="project" value="TreeGrafter"/>
</dbReference>
<dbReference type="EMBL" id="CDMZ01001119">
    <property type="protein sequence ID" value="CEM27604.1"/>
    <property type="molecule type" value="Genomic_DNA"/>
</dbReference>
<dbReference type="Gene3D" id="3.40.1080.20">
    <property type="entry name" value="Acetyl-CoA hydrolase/transferase C-terminal domain"/>
    <property type="match status" value="1"/>
</dbReference>
<dbReference type="FunFam" id="3.30.750.70:FF:000002">
    <property type="entry name" value="Acetyl-CoA hydrolase Ach1"/>
    <property type="match status" value="1"/>
</dbReference>
<comment type="catalytic activity">
    <reaction evidence="1">
        <text>acetyl-CoA + H2O = acetate + CoA + H(+)</text>
        <dbReference type="Rhea" id="RHEA:20289"/>
        <dbReference type="ChEBI" id="CHEBI:15377"/>
        <dbReference type="ChEBI" id="CHEBI:15378"/>
        <dbReference type="ChEBI" id="CHEBI:30089"/>
        <dbReference type="ChEBI" id="CHEBI:57287"/>
        <dbReference type="ChEBI" id="CHEBI:57288"/>
        <dbReference type="EC" id="3.1.2.1"/>
    </reaction>
</comment>
<dbReference type="EC" id="3.1.2.1" evidence="3"/>
<dbReference type="Pfam" id="PF13336">
    <property type="entry name" value="AcetylCoA_hyd_C"/>
    <property type="match status" value="1"/>
</dbReference>
<comment type="similarity">
    <text evidence="2">Belongs to the acetyl-CoA hydrolase/transferase family.</text>
</comment>
<dbReference type="InterPro" id="IPR046433">
    <property type="entry name" value="ActCoA_hydro"/>
</dbReference>
<evidence type="ECO:0000313" key="8">
    <source>
        <dbReference type="EMBL" id="CEM27604.1"/>
    </source>
</evidence>
<feature type="domain" description="Acetyl-CoA hydrolase/transferase N-terminal" evidence="6">
    <location>
        <begin position="19"/>
        <end position="255"/>
    </location>
</feature>
<dbReference type="GO" id="GO:0006083">
    <property type="term" value="P:acetate metabolic process"/>
    <property type="evidence" value="ECO:0007669"/>
    <property type="project" value="InterPro"/>
</dbReference>
<reference evidence="8" key="1">
    <citation type="submission" date="2014-11" db="EMBL/GenBank/DDBJ databases">
        <authorList>
            <person name="Otto D Thomas"/>
            <person name="Naeem Raeece"/>
        </authorList>
    </citation>
    <scope>NUCLEOTIDE SEQUENCE</scope>
</reference>
<organism evidence="8">
    <name type="scientific">Chromera velia CCMP2878</name>
    <dbReference type="NCBI Taxonomy" id="1169474"/>
    <lineage>
        <taxon>Eukaryota</taxon>
        <taxon>Sar</taxon>
        <taxon>Alveolata</taxon>
        <taxon>Colpodellida</taxon>
        <taxon>Chromeraceae</taxon>
        <taxon>Chromera</taxon>
    </lineage>
</organism>
<proteinExistence type="inferred from homology"/>
<dbReference type="InterPro" id="IPR037171">
    <property type="entry name" value="NagB/RpiA_transferase-like"/>
</dbReference>
<dbReference type="SUPFAM" id="SSF100950">
    <property type="entry name" value="NagB/RpiA/CoA transferase-like"/>
    <property type="match status" value="2"/>
</dbReference>
<evidence type="ECO:0000259" key="7">
    <source>
        <dbReference type="Pfam" id="PF13336"/>
    </source>
</evidence>
<evidence type="ECO:0000259" key="6">
    <source>
        <dbReference type="Pfam" id="PF02550"/>
    </source>
</evidence>
<dbReference type="Pfam" id="PF02550">
    <property type="entry name" value="AcetylCoA_hydro"/>
    <property type="match status" value="1"/>
</dbReference>
<evidence type="ECO:0000256" key="2">
    <source>
        <dbReference type="ARBA" id="ARBA00009632"/>
    </source>
</evidence>
<dbReference type="PANTHER" id="PTHR43609">
    <property type="entry name" value="ACETYL-COA HYDROLASE"/>
    <property type="match status" value="1"/>
</dbReference>
<evidence type="ECO:0000256" key="4">
    <source>
        <dbReference type="ARBA" id="ARBA00017958"/>
    </source>
</evidence>
<gene>
    <name evidence="8" type="ORF">Cvel_21452</name>
</gene>
<dbReference type="AlphaFoldDB" id="A0A0G4GE14"/>
<evidence type="ECO:0000256" key="1">
    <source>
        <dbReference type="ARBA" id="ARBA00001831"/>
    </source>
</evidence>
<dbReference type="FunFam" id="3.40.1080.20:FF:000001">
    <property type="entry name" value="Acetyl-CoA hydrolase Ach1"/>
    <property type="match status" value="1"/>
</dbReference>
<accession>A0A0G4GE14</accession>
<evidence type="ECO:0000256" key="3">
    <source>
        <dbReference type="ARBA" id="ARBA00011920"/>
    </source>
</evidence>
<dbReference type="PANTHER" id="PTHR43609:SF1">
    <property type="entry name" value="ACETYL-COA HYDROLASE"/>
    <property type="match status" value="1"/>
</dbReference>
<protein>
    <recommendedName>
        <fullName evidence="4">Acetyl-CoA hydrolase</fullName>
        <ecNumber evidence="3">3.1.2.1</ecNumber>
    </recommendedName>
    <alternativeName>
        <fullName evidence="5">Acetyl-CoA deacylase</fullName>
    </alternativeName>
</protein>
<evidence type="ECO:0000256" key="5">
    <source>
        <dbReference type="ARBA" id="ARBA00029672"/>
    </source>
</evidence>
<dbReference type="Gene3D" id="3.30.750.70">
    <property type="entry name" value="4-hydroxybutyrate coenzyme like domains"/>
    <property type="match status" value="1"/>
</dbReference>
<name>A0A0G4GE14_9ALVE</name>
<dbReference type="InterPro" id="IPR026888">
    <property type="entry name" value="AcetylCoA_hyd_C"/>
</dbReference>
<dbReference type="InterPro" id="IPR003702">
    <property type="entry name" value="ActCoA_hydro_N"/>
</dbReference>
<feature type="domain" description="Acetyl-CoA hydrolase/transferase C-terminal" evidence="7">
    <location>
        <begin position="356"/>
        <end position="506"/>
    </location>
</feature>
<dbReference type="GO" id="GO:0003986">
    <property type="term" value="F:acetyl-CoA hydrolase activity"/>
    <property type="evidence" value="ECO:0007669"/>
    <property type="project" value="UniProtKB-EC"/>
</dbReference>
<dbReference type="InterPro" id="IPR038460">
    <property type="entry name" value="AcetylCoA_hyd_C_sf"/>
</dbReference>
<sequence>MSSALQASAFLAQRVRRPALLQKLCSVEDVIPHFKDGMYLGWSGFTGVGYPKMTPVALADHVENNNLAGKMRFNVFVGASTGAETEDRWARLDMVDRRYPHQVGKNIAKGINEGRIRFADKHLSMFPQDLVYGYYSRDKPGGAMHVDPAAPRLPTPERLPRERPIDIAIVEATAITEDCEIIPGASVGATPELVRAAEKVIIEVNTAIPSFEGLHDIVTEPLPPYRDPINITSPEDRVGTLGIPVDPDRIVAIIESDRPDNTGPNAPQDEASKQIAGHLIDFLEHEVKVGRLPPKLSPLQSGIGNIANAVIGGLADAPFANVTVYTEVIQDTFLDFFAAGKLDFASATSIRFSPEGFERFYQDWEDLKGRLLLRPQSISNSPEVIRRIGCIAMNTPVEFDIYGHANSTCVMGSKMLNGLGGSGDFLRNSRLSIMHSPSVRPKGKDPTAITCLVPMCSHVDQTEHDLDVIVTEQGLADLRGLCPRDRAQEIIQKCAHPVYKPLLEEYYRLALDRCLKKGAAHEPHMLDKAFKMFLNLEEKGTMLIDSW</sequence>
<dbReference type="Gene3D" id="3.40.1080.10">
    <property type="entry name" value="Glutaconate Coenzyme A-transferase"/>
    <property type="match status" value="1"/>
</dbReference>
<dbReference type="GO" id="GO:0008775">
    <property type="term" value="F:acetate CoA-transferase activity"/>
    <property type="evidence" value="ECO:0007669"/>
    <property type="project" value="InterPro"/>
</dbReference>
<dbReference type="VEuPathDB" id="CryptoDB:Cvel_21452"/>